<dbReference type="InterPro" id="IPR001647">
    <property type="entry name" value="HTH_TetR"/>
</dbReference>
<organism evidence="4 5">
    <name type="scientific">Tenacibaculum holothuriorum</name>
    <dbReference type="NCBI Taxonomy" id="1635173"/>
    <lineage>
        <taxon>Bacteria</taxon>
        <taxon>Pseudomonadati</taxon>
        <taxon>Bacteroidota</taxon>
        <taxon>Flavobacteriia</taxon>
        <taxon>Flavobacteriales</taxon>
        <taxon>Flavobacteriaceae</taxon>
        <taxon>Tenacibaculum</taxon>
    </lineage>
</organism>
<comment type="caution">
    <text evidence="4">The sequence shown here is derived from an EMBL/GenBank/DDBJ whole genome shotgun (WGS) entry which is preliminary data.</text>
</comment>
<evidence type="ECO:0000256" key="1">
    <source>
        <dbReference type="ARBA" id="ARBA00023125"/>
    </source>
</evidence>
<gene>
    <name evidence="4" type="ORF">WH52_02845</name>
</gene>
<dbReference type="PANTHER" id="PTHR43479:SF11">
    <property type="entry name" value="ACREF_ENVCD OPERON REPRESSOR-RELATED"/>
    <property type="match status" value="1"/>
</dbReference>
<keyword evidence="5" id="KW-1185">Reference proteome</keyword>
<reference evidence="4 5" key="1">
    <citation type="submission" date="2015-03" db="EMBL/GenBank/DDBJ databases">
        <title>Genome sequence of Tenacibaculum sp. S2-2, isolated from intestinal microbiota of sea cucumber, Apostichopus japonicas.</title>
        <authorList>
            <person name="Shao Z."/>
            <person name="Wang L."/>
            <person name="Li X."/>
        </authorList>
    </citation>
    <scope>NUCLEOTIDE SEQUENCE [LARGE SCALE GENOMIC DNA]</scope>
    <source>
        <strain evidence="4 5">S2-2</strain>
    </source>
</reference>
<proteinExistence type="predicted"/>
<evidence type="ECO:0000259" key="3">
    <source>
        <dbReference type="PROSITE" id="PS50977"/>
    </source>
</evidence>
<dbReference type="OrthoDB" id="881297at2"/>
<dbReference type="FunCoup" id="A0A1Y2PDR1">
    <property type="interactions" value="36"/>
</dbReference>
<dbReference type="GO" id="GO:0003677">
    <property type="term" value="F:DNA binding"/>
    <property type="evidence" value="ECO:0007669"/>
    <property type="project" value="UniProtKB-UniRule"/>
</dbReference>
<dbReference type="PRINTS" id="PR00455">
    <property type="entry name" value="HTHTETR"/>
</dbReference>
<sequence length="203" mass="23797">MKDKILNKAAKMFLNYGFKSVTMDDISSELGVSKKTLYKYFSNKADLVSEATDSVQQAIDNAILSIKEKKYNAIEEEFAIKSIFKEMFKNAKTSPMYQLKKYYPETYNELIEREVCMFRDCNTDNLQKGVEQGLYRSDIKIDLIVNFYFTLIFGVFDSDMYSHEMSELMKVEYEVLEYHIRAIATEKGLEELEKHLTIIHKNQ</sequence>
<dbReference type="Proteomes" id="UP000194221">
    <property type="component" value="Unassembled WGS sequence"/>
</dbReference>
<dbReference type="InterPro" id="IPR009057">
    <property type="entry name" value="Homeodomain-like_sf"/>
</dbReference>
<feature type="domain" description="HTH tetR-type" evidence="3">
    <location>
        <begin position="1"/>
        <end position="59"/>
    </location>
</feature>
<dbReference type="STRING" id="1635173.WH52_02845"/>
<accession>A0A1Y2PDR1</accession>
<name>A0A1Y2PDR1_9FLAO</name>
<dbReference type="Pfam" id="PF00440">
    <property type="entry name" value="TetR_N"/>
    <property type="match status" value="1"/>
</dbReference>
<protein>
    <submittedName>
        <fullName evidence="4">TetR family transcriptional regulator</fullName>
    </submittedName>
</protein>
<dbReference type="RefSeq" id="WP_086029437.1">
    <property type="nucleotide sequence ID" value="NZ_LAPZ01000002.1"/>
</dbReference>
<dbReference type="InParanoid" id="A0A1Y2PDR1"/>
<dbReference type="InterPro" id="IPR050624">
    <property type="entry name" value="HTH-type_Tx_Regulator"/>
</dbReference>
<dbReference type="Gene3D" id="1.10.357.10">
    <property type="entry name" value="Tetracycline Repressor, domain 2"/>
    <property type="match status" value="1"/>
</dbReference>
<evidence type="ECO:0000313" key="4">
    <source>
        <dbReference type="EMBL" id="OSY88634.1"/>
    </source>
</evidence>
<evidence type="ECO:0000313" key="5">
    <source>
        <dbReference type="Proteomes" id="UP000194221"/>
    </source>
</evidence>
<dbReference type="PANTHER" id="PTHR43479">
    <property type="entry name" value="ACREF/ENVCD OPERON REPRESSOR-RELATED"/>
    <property type="match status" value="1"/>
</dbReference>
<dbReference type="PROSITE" id="PS50977">
    <property type="entry name" value="HTH_TETR_2"/>
    <property type="match status" value="1"/>
</dbReference>
<keyword evidence="1 2" id="KW-0238">DNA-binding</keyword>
<dbReference type="EMBL" id="LAPZ01000002">
    <property type="protein sequence ID" value="OSY88634.1"/>
    <property type="molecule type" value="Genomic_DNA"/>
</dbReference>
<evidence type="ECO:0000256" key="2">
    <source>
        <dbReference type="PROSITE-ProRule" id="PRU00335"/>
    </source>
</evidence>
<dbReference type="SUPFAM" id="SSF46689">
    <property type="entry name" value="Homeodomain-like"/>
    <property type="match status" value="1"/>
</dbReference>
<feature type="DNA-binding region" description="H-T-H motif" evidence="2">
    <location>
        <begin position="22"/>
        <end position="41"/>
    </location>
</feature>
<dbReference type="AlphaFoldDB" id="A0A1Y2PDR1"/>